<feature type="region of interest" description="Disordered" evidence="1">
    <location>
        <begin position="230"/>
        <end position="350"/>
    </location>
</feature>
<feature type="region of interest" description="Disordered" evidence="1">
    <location>
        <begin position="609"/>
        <end position="685"/>
    </location>
</feature>
<feature type="region of interest" description="Disordered" evidence="1">
    <location>
        <begin position="742"/>
        <end position="787"/>
    </location>
</feature>
<protein>
    <submittedName>
        <fullName evidence="3">Mediator of RNA polymerase II transcription subunit 29-like</fullName>
    </submittedName>
</protein>
<gene>
    <name evidence="3" type="primary">LOC111302462</name>
</gene>
<dbReference type="Proteomes" id="UP000515121">
    <property type="component" value="Unplaced"/>
</dbReference>
<dbReference type="PANTHER" id="PTHR37393">
    <property type="entry name" value="AT-RICH INTERACTIVE DOMAIN-CONTAINING PROTEIN 1A-LIKE"/>
    <property type="match status" value="1"/>
</dbReference>
<organism evidence="2 3">
    <name type="scientific">Durio zibethinus</name>
    <name type="common">Durian</name>
    <dbReference type="NCBI Taxonomy" id="66656"/>
    <lineage>
        <taxon>Eukaryota</taxon>
        <taxon>Viridiplantae</taxon>
        <taxon>Streptophyta</taxon>
        <taxon>Embryophyta</taxon>
        <taxon>Tracheophyta</taxon>
        <taxon>Spermatophyta</taxon>
        <taxon>Magnoliopsida</taxon>
        <taxon>eudicotyledons</taxon>
        <taxon>Gunneridae</taxon>
        <taxon>Pentapetalae</taxon>
        <taxon>rosids</taxon>
        <taxon>malvids</taxon>
        <taxon>Malvales</taxon>
        <taxon>Malvaceae</taxon>
        <taxon>Helicteroideae</taxon>
        <taxon>Durio</taxon>
    </lineage>
</organism>
<feature type="compositionally biased region" description="Low complexity" evidence="1">
    <location>
        <begin position="230"/>
        <end position="272"/>
    </location>
</feature>
<dbReference type="AlphaFoldDB" id="A0A6P5ZNZ0"/>
<feature type="compositionally biased region" description="Basic and acidic residues" evidence="1">
    <location>
        <begin position="558"/>
        <end position="573"/>
    </location>
</feature>
<feature type="region of interest" description="Disordered" evidence="1">
    <location>
        <begin position="96"/>
        <end position="153"/>
    </location>
</feature>
<evidence type="ECO:0000256" key="1">
    <source>
        <dbReference type="SAM" id="MobiDB-lite"/>
    </source>
</evidence>
<accession>A0A6P5ZNZ0</accession>
<proteinExistence type="predicted"/>
<dbReference type="KEGG" id="dzi:111302462"/>
<dbReference type="PANTHER" id="PTHR37393:SF1">
    <property type="entry name" value="AT-RICH INTERACTIVE DOMAIN-CONTAINING PROTEIN 1A-LIKE"/>
    <property type="match status" value="1"/>
</dbReference>
<dbReference type="RefSeq" id="XP_022754100.1">
    <property type="nucleotide sequence ID" value="XM_022898365.1"/>
</dbReference>
<name>A0A6P5ZNZ0_DURZI</name>
<feature type="region of interest" description="Disordered" evidence="1">
    <location>
        <begin position="484"/>
        <end position="576"/>
    </location>
</feature>
<feature type="compositionally biased region" description="Polar residues" evidence="1">
    <location>
        <begin position="119"/>
        <end position="147"/>
    </location>
</feature>
<evidence type="ECO:0000313" key="2">
    <source>
        <dbReference type="Proteomes" id="UP000515121"/>
    </source>
</evidence>
<evidence type="ECO:0000313" key="3">
    <source>
        <dbReference type="RefSeq" id="XP_022754100.1"/>
    </source>
</evidence>
<feature type="compositionally biased region" description="Pro residues" evidence="1">
    <location>
        <begin position="328"/>
        <end position="342"/>
    </location>
</feature>
<feature type="compositionally biased region" description="Basic and acidic residues" evidence="1">
    <location>
        <begin position="630"/>
        <end position="651"/>
    </location>
</feature>
<dbReference type="GeneID" id="111302462"/>
<feature type="compositionally biased region" description="Polar residues" evidence="1">
    <location>
        <begin position="310"/>
        <end position="325"/>
    </location>
</feature>
<feature type="compositionally biased region" description="Low complexity" evidence="1">
    <location>
        <begin position="99"/>
        <end position="115"/>
    </location>
</feature>
<feature type="compositionally biased region" description="Low complexity" evidence="1">
    <location>
        <begin position="292"/>
        <end position="307"/>
    </location>
</feature>
<feature type="compositionally biased region" description="Polar residues" evidence="1">
    <location>
        <begin position="529"/>
        <end position="555"/>
    </location>
</feature>
<reference evidence="3" key="1">
    <citation type="submission" date="2025-08" db="UniProtKB">
        <authorList>
            <consortium name="RefSeq"/>
        </authorList>
    </citation>
    <scope>IDENTIFICATION</scope>
    <source>
        <tissue evidence="3">Fruit stalk</tissue>
    </source>
</reference>
<feature type="compositionally biased region" description="Basic and acidic residues" evidence="1">
    <location>
        <begin position="660"/>
        <end position="680"/>
    </location>
</feature>
<sequence>MGFDNECILNIQFLAGEYFCPICGYLSTQMKHYKADSKPLVESNKTLAETIGKIMVHYLGVHGRVRYLNVQLIVLGVHLAILQLCSVQPQAKQAGGGQETAATETTAAADQTQLASQPGIATSQAQASQITTSISPGQDPNLQANPNSQSQAVSQAAVVTSEQRYQLQQQHQQFYQHHSGYDPCYQQYYPHQQQAVPQYQQQPLQVNAQCMAGQHPVYLQIQAQPQAQVQPQPQVQSQSTATTTGQPQLHSSVQAPAASQPQNQAQVDQQQQTHLMVPPHSKIPSQTYPTALGHPQPQVQPHLQHGLMPQYQQYHSHLQQPQSQIHPAPQPQPQLNPQPSQPLNPSLMPQTQHPAAYAVTAHQSYPQKHPHQQVQMVTQQHPMHMQAQGGLHPQQHPAQVQNSFPQQPPLIHPSQSHAAIPKQQLPGLLPSQSPMLPQVHPHSLQPALPIRQQPVMQHSASSMSHQYVLQQPLSTQPVGLVQPQIQQQGSQSVHPYPSHNLVGRPNPGVQSQPYPQSAAGIHVKPMQLGANQPSSYPNNVFRTNNQSGVTSQQISEVPEDHGTDKNEAEKEADSSYQGIAKKEANELDAASSIGADLVDTNTSKSNAYLKSLDEKPTGDVGDSSSGFDISTKETPESRRTFGTDLEQHRDPVSTNTVKGEALEDQKDVDKGEQKVQENKILDGPLLKAPPLQEAKLGEEQNGKMQKDKILPQDQGLKVLQPSHSVPIGDQGRHLTLHMPCVSNNKQQRPAASAVLQAPPPGPPPNQFRAQGPGHVTHPGQALVPPEN</sequence>
<keyword evidence="2" id="KW-1185">Reference proteome</keyword>